<evidence type="ECO:0000313" key="10">
    <source>
        <dbReference type="EMBL" id="KAH7299435.1"/>
    </source>
</evidence>
<dbReference type="Proteomes" id="UP000825935">
    <property type="component" value="Chromosome 24"/>
</dbReference>
<dbReference type="Pfam" id="PF00069">
    <property type="entry name" value="Pkinase"/>
    <property type="match status" value="1"/>
</dbReference>
<dbReference type="PROSITE" id="PS00107">
    <property type="entry name" value="PROTEIN_KINASE_ATP"/>
    <property type="match status" value="1"/>
</dbReference>
<keyword evidence="1" id="KW-0723">Serine/threonine-protein kinase</keyword>
<dbReference type="InterPro" id="IPR017441">
    <property type="entry name" value="Protein_kinase_ATP_BS"/>
</dbReference>
<evidence type="ECO:0000256" key="5">
    <source>
        <dbReference type="ARBA" id="ARBA00022777"/>
    </source>
</evidence>
<evidence type="ECO:0000256" key="2">
    <source>
        <dbReference type="ARBA" id="ARBA00022679"/>
    </source>
</evidence>
<dbReference type="PROSITE" id="PS50011">
    <property type="entry name" value="PROTEIN_KINASE_DOM"/>
    <property type="match status" value="1"/>
</dbReference>
<dbReference type="FunFam" id="3.30.200.20:FF:000101">
    <property type="entry name" value="CDPK-related kinase 1"/>
    <property type="match status" value="1"/>
</dbReference>
<name>A0A8T2RV72_CERRI</name>
<dbReference type="SUPFAM" id="SSF56112">
    <property type="entry name" value="Protein kinase-like (PK-like)"/>
    <property type="match status" value="1"/>
</dbReference>
<reference evidence="10" key="1">
    <citation type="submission" date="2021-08" db="EMBL/GenBank/DDBJ databases">
        <title>WGS assembly of Ceratopteris richardii.</title>
        <authorList>
            <person name="Marchant D.B."/>
            <person name="Chen G."/>
            <person name="Jenkins J."/>
            <person name="Shu S."/>
            <person name="Leebens-Mack J."/>
            <person name="Grimwood J."/>
            <person name="Schmutz J."/>
            <person name="Soltis P."/>
            <person name="Soltis D."/>
            <person name="Chen Z.-H."/>
        </authorList>
    </citation>
    <scope>NUCLEOTIDE SEQUENCE</scope>
    <source>
        <strain evidence="10">Whitten #5841</strain>
        <tissue evidence="10">Leaf</tissue>
    </source>
</reference>
<dbReference type="Gene3D" id="1.10.510.10">
    <property type="entry name" value="Transferase(Phosphotransferase) domain 1"/>
    <property type="match status" value="1"/>
</dbReference>
<feature type="region of interest" description="Disordered" evidence="8">
    <location>
        <begin position="1"/>
        <end position="36"/>
    </location>
</feature>
<protein>
    <recommendedName>
        <fullName evidence="9">Protein kinase domain-containing protein</fullName>
    </recommendedName>
</protein>
<keyword evidence="3" id="KW-0677">Repeat</keyword>
<evidence type="ECO:0000256" key="3">
    <source>
        <dbReference type="ARBA" id="ARBA00022737"/>
    </source>
</evidence>
<keyword evidence="2" id="KW-0808">Transferase</keyword>
<keyword evidence="6 7" id="KW-0067">ATP-binding</keyword>
<feature type="domain" description="Protein kinase" evidence="9">
    <location>
        <begin position="65"/>
        <end position="174"/>
    </location>
</feature>
<dbReference type="SMART" id="SM00220">
    <property type="entry name" value="S_TKc"/>
    <property type="match status" value="1"/>
</dbReference>
<dbReference type="GO" id="GO:0004674">
    <property type="term" value="F:protein serine/threonine kinase activity"/>
    <property type="evidence" value="ECO:0007669"/>
    <property type="project" value="UniProtKB-KW"/>
</dbReference>
<feature type="binding site" evidence="7">
    <location>
        <position position="94"/>
    </location>
    <ligand>
        <name>ATP</name>
        <dbReference type="ChEBI" id="CHEBI:30616"/>
    </ligand>
</feature>
<dbReference type="EMBL" id="CM035429">
    <property type="protein sequence ID" value="KAH7299435.1"/>
    <property type="molecule type" value="Genomic_DNA"/>
</dbReference>
<evidence type="ECO:0000256" key="7">
    <source>
        <dbReference type="PROSITE-ProRule" id="PRU10141"/>
    </source>
</evidence>
<keyword evidence="11" id="KW-1185">Reference proteome</keyword>
<sequence>MGVCLPRPIIDDDNNGGMKQTAEEDEKKTKTTESTINNRRCKPNERVPLGKLTKFGYSTDFLQKYEKGKLLGRGQFGCTYAATDVATGENVAVKMIEKKNMILPIAVEDVKREVKILKVLSGHENIVRFYDAFEDDDYVYIVMELCEGGELLDRILARLPYSLCTAISYIFPHM</sequence>
<dbReference type="InterPro" id="IPR011009">
    <property type="entry name" value="Kinase-like_dom_sf"/>
</dbReference>
<evidence type="ECO:0000256" key="1">
    <source>
        <dbReference type="ARBA" id="ARBA00022527"/>
    </source>
</evidence>
<evidence type="ECO:0000313" key="11">
    <source>
        <dbReference type="Proteomes" id="UP000825935"/>
    </source>
</evidence>
<dbReference type="GO" id="GO:0005524">
    <property type="term" value="F:ATP binding"/>
    <property type="evidence" value="ECO:0007669"/>
    <property type="project" value="UniProtKB-UniRule"/>
</dbReference>
<evidence type="ECO:0000259" key="9">
    <source>
        <dbReference type="PROSITE" id="PS50011"/>
    </source>
</evidence>
<feature type="compositionally biased region" description="Basic and acidic residues" evidence="8">
    <location>
        <begin position="21"/>
        <end position="31"/>
    </location>
</feature>
<dbReference type="AlphaFoldDB" id="A0A8T2RV72"/>
<keyword evidence="5" id="KW-0418">Kinase</keyword>
<proteinExistence type="predicted"/>
<accession>A0A8T2RV72</accession>
<dbReference type="OrthoDB" id="40902at2759"/>
<dbReference type="PANTHER" id="PTHR24349">
    <property type="entry name" value="SERINE/THREONINE-PROTEIN KINASE"/>
    <property type="match status" value="1"/>
</dbReference>
<dbReference type="InterPro" id="IPR000719">
    <property type="entry name" value="Prot_kinase_dom"/>
</dbReference>
<gene>
    <name evidence="10" type="ORF">KP509_24G011200</name>
</gene>
<evidence type="ECO:0000256" key="6">
    <source>
        <dbReference type="ARBA" id="ARBA00022840"/>
    </source>
</evidence>
<organism evidence="10 11">
    <name type="scientific">Ceratopteris richardii</name>
    <name type="common">Triangle waterfern</name>
    <dbReference type="NCBI Taxonomy" id="49495"/>
    <lineage>
        <taxon>Eukaryota</taxon>
        <taxon>Viridiplantae</taxon>
        <taxon>Streptophyta</taxon>
        <taxon>Embryophyta</taxon>
        <taxon>Tracheophyta</taxon>
        <taxon>Polypodiopsida</taxon>
        <taxon>Polypodiidae</taxon>
        <taxon>Polypodiales</taxon>
        <taxon>Pteridineae</taxon>
        <taxon>Pteridaceae</taxon>
        <taxon>Parkerioideae</taxon>
        <taxon>Ceratopteris</taxon>
    </lineage>
</organism>
<comment type="caution">
    <text evidence="10">The sequence shown here is derived from an EMBL/GenBank/DDBJ whole genome shotgun (WGS) entry which is preliminary data.</text>
</comment>
<dbReference type="InterPro" id="IPR050205">
    <property type="entry name" value="CDPK_Ser/Thr_kinases"/>
</dbReference>
<keyword evidence="4 7" id="KW-0547">Nucleotide-binding</keyword>
<evidence type="ECO:0000256" key="4">
    <source>
        <dbReference type="ARBA" id="ARBA00022741"/>
    </source>
</evidence>
<evidence type="ECO:0000256" key="8">
    <source>
        <dbReference type="SAM" id="MobiDB-lite"/>
    </source>
</evidence>